<proteinExistence type="predicted"/>
<name>A0A382S0Z2_9ZZZZ</name>
<evidence type="ECO:0000313" key="2">
    <source>
        <dbReference type="EMBL" id="SVD03566.1"/>
    </source>
</evidence>
<organism evidence="2">
    <name type="scientific">marine metagenome</name>
    <dbReference type="NCBI Taxonomy" id="408172"/>
    <lineage>
        <taxon>unclassified sequences</taxon>
        <taxon>metagenomes</taxon>
        <taxon>ecological metagenomes</taxon>
    </lineage>
</organism>
<protein>
    <submittedName>
        <fullName evidence="2">Uncharacterized protein</fullName>
    </submittedName>
</protein>
<feature type="region of interest" description="Disordered" evidence="1">
    <location>
        <begin position="1"/>
        <end position="26"/>
    </location>
</feature>
<dbReference type="AlphaFoldDB" id="A0A382S0Z2"/>
<sequence>IRRLRHRHSLGAAQPTSSRTGKTFPA</sequence>
<dbReference type="EMBL" id="UINC01125617">
    <property type="protein sequence ID" value="SVD03566.1"/>
    <property type="molecule type" value="Genomic_DNA"/>
</dbReference>
<gene>
    <name evidence="2" type="ORF">METZ01_LOCUS356420</name>
</gene>
<feature type="non-terminal residue" evidence="2">
    <location>
        <position position="26"/>
    </location>
</feature>
<feature type="compositionally biased region" description="Polar residues" evidence="1">
    <location>
        <begin position="14"/>
        <end position="26"/>
    </location>
</feature>
<reference evidence="2" key="1">
    <citation type="submission" date="2018-05" db="EMBL/GenBank/DDBJ databases">
        <authorList>
            <person name="Lanie J.A."/>
            <person name="Ng W.-L."/>
            <person name="Kazmierczak K.M."/>
            <person name="Andrzejewski T.M."/>
            <person name="Davidsen T.M."/>
            <person name="Wayne K.J."/>
            <person name="Tettelin H."/>
            <person name="Glass J.I."/>
            <person name="Rusch D."/>
            <person name="Podicherti R."/>
            <person name="Tsui H.-C.T."/>
            <person name="Winkler M.E."/>
        </authorList>
    </citation>
    <scope>NUCLEOTIDE SEQUENCE</scope>
</reference>
<evidence type="ECO:0000256" key="1">
    <source>
        <dbReference type="SAM" id="MobiDB-lite"/>
    </source>
</evidence>
<accession>A0A382S0Z2</accession>
<feature type="non-terminal residue" evidence="2">
    <location>
        <position position="1"/>
    </location>
</feature>